<dbReference type="Proteomes" id="UP000228380">
    <property type="component" value="Unplaced"/>
</dbReference>
<dbReference type="InterPro" id="IPR018520">
    <property type="entry name" value="UPP_synth-like_CS"/>
</dbReference>
<gene>
    <name evidence="5" type="primary">LOC103711167</name>
</gene>
<organism evidence="4 5">
    <name type="scientific">Phoenix dactylifera</name>
    <name type="common">Date palm</name>
    <dbReference type="NCBI Taxonomy" id="42345"/>
    <lineage>
        <taxon>Eukaryota</taxon>
        <taxon>Viridiplantae</taxon>
        <taxon>Streptophyta</taxon>
        <taxon>Embryophyta</taxon>
        <taxon>Tracheophyta</taxon>
        <taxon>Spermatophyta</taxon>
        <taxon>Magnoliopsida</taxon>
        <taxon>Liliopsida</taxon>
        <taxon>Arecaceae</taxon>
        <taxon>Coryphoideae</taxon>
        <taxon>Phoeniceae</taxon>
        <taxon>Phoenix</taxon>
    </lineage>
</organism>
<dbReference type="KEGG" id="pda:103711167"/>
<dbReference type="EC" id="2.5.1.-" evidence="3"/>
<evidence type="ECO:0000256" key="1">
    <source>
        <dbReference type="ARBA" id="ARBA00005432"/>
    </source>
</evidence>
<evidence type="ECO:0000313" key="4">
    <source>
        <dbReference type="Proteomes" id="UP000228380"/>
    </source>
</evidence>
<dbReference type="Gene3D" id="3.40.1180.10">
    <property type="entry name" value="Decaprenyl diphosphate synthase-like"/>
    <property type="match status" value="1"/>
</dbReference>
<dbReference type="NCBIfam" id="TIGR00055">
    <property type="entry name" value="uppS"/>
    <property type="match status" value="1"/>
</dbReference>
<dbReference type="OrthoDB" id="4173905at2759"/>
<dbReference type="PANTHER" id="PTHR10291">
    <property type="entry name" value="DEHYDRODOLICHYL DIPHOSPHATE SYNTHASE FAMILY MEMBER"/>
    <property type="match status" value="1"/>
</dbReference>
<dbReference type="GO" id="GO:0016094">
    <property type="term" value="P:polyprenol biosynthetic process"/>
    <property type="evidence" value="ECO:0007669"/>
    <property type="project" value="TreeGrafter"/>
</dbReference>
<keyword evidence="4" id="KW-1185">Reference proteome</keyword>
<evidence type="ECO:0000313" key="5">
    <source>
        <dbReference type="RefSeq" id="XP_008795438.1"/>
    </source>
</evidence>
<dbReference type="GeneID" id="103711167"/>
<keyword evidence="2 3" id="KW-0808">Transferase</keyword>
<evidence type="ECO:0000256" key="2">
    <source>
        <dbReference type="ARBA" id="ARBA00022679"/>
    </source>
</evidence>
<evidence type="ECO:0000256" key="3">
    <source>
        <dbReference type="RuleBase" id="RU363018"/>
    </source>
</evidence>
<protein>
    <recommendedName>
        <fullName evidence="3">Alkyl transferase</fullName>
        <ecNumber evidence="3">2.5.1.-</ecNumber>
    </recommendedName>
</protein>
<reference evidence="5" key="1">
    <citation type="submission" date="2025-08" db="UniProtKB">
        <authorList>
            <consortium name="RefSeq"/>
        </authorList>
    </citation>
    <scope>IDENTIFICATION</scope>
    <source>
        <tissue evidence="5">Young leaves</tissue>
    </source>
</reference>
<dbReference type="GO" id="GO:0005783">
    <property type="term" value="C:endoplasmic reticulum"/>
    <property type="evidence" value="ECO:0007669"/>
    <property type="project" value="TreeGrafter"/>
</dbReference>
<dbReference type="CDD" id="cd00475">
    <property type="entry name" value="Cis_IPPS"/>
    <property type="match status" value="1"/>
</dbReference>
<dbReference type="PROSITE" id="PS01066">
    <property type="entry name" value="UPP_SYNTHASE"/>
    <property type="match status" value="1"/>
</dbReference>
<dbReference type="InterPro" id="IPR001441">
    <property type="entry name" value="UPP_synth-like"/>
</dbReference>
<proteinExistence type="inferred from homology"/>
<dbReference type="AlphaFoldDB" id="A0A8B7CAZ8"/>
<dbReference type="InterPro" id="IPR036424">
    <property type="entry name" value="UPP_synth-like_sf"/>
</dbReference>
<accession>A0A8B7CAZ8</accession>
<dbReference type="SUPFAM" id="SSF64005">
    <property type="entry name" value="Undecaprenyl diphosphate synthase"/>
    <property type="match status" value="1"/>
</dbReference>
<comment type="similarity">
    <text evidence="1 3">Belongs to the UPP synthase family.</text>
</comment>
<dbReference type="GO" id="GO:0045547">
    <property type="term" value="F:ditrans,polycis-polyprenyl diphosphate synthase [(2E,6E)-farnesyl diphosphate specific] activity"/>
    <property type="evidence" value="ECO:0007669"/>
    <property type="project" value="TreeGrafter"/>
</dbReference>
<dbReference type="Pfam" id="PF01255">
    <property type="entry name" value="Prenyltransf"/>
    <property type="match status" value="1"/>
</dbReference>
<dbReference type="PANTHER" id="PTHR10291:SF43">
    <property type="entry name" value="DEHYDRODOLICHYL DIPHOSPHATE SYNTHASE COMPLEX SUBUNIT DHDDS"/>
    <property type="match status" value="1"/>
</dbReference>
<sequence length="289" mass="33470">METQRENSASNLLGGVWCFLRKCLFFVLSFGPMPNHIAFIMDGNRRYAKSRRVKQGNGHRAGFTALTSVLQYCYEMGVKYVTVYAFSIENFKRQPDEVQSLMDLMKQKIDELLKEESIVNKYRIRINFWGNLSLLSEPVRLAAEKAMASTARNTGPVFSVCVAYTSTNEIMHAVEESCVEKRGRIRKGYNNGYKDESVQADNKDSVISVTDLERHLYTSDCPDPDIVIRTSGETRLSNFLLWQTTFSHLQNPVPLWPEFSFRHLVWAILEYQRIYPYLEQRRTSSKEKN</sequence>
<dbReference type="HAMAP" id="MF_01139">
    <property type="entry name" value="ISPT"/>
    <property type="match status" value="1"/>
</dbReference>
<name>A0A8B7CAZ8_PHODC</name>
<dbReference type="RefSeq" id="XP_008795438.1">
    <property type="nucleotide sequence ID" value="XM_008797216.3"/>
</dbReference>